<dbReference type="Pfam" id="PF08241">
    <property type="entry name" value="Methyltransf_11"/>
    <property type="match status" value="1"/>
</dbReference>
<feature type="domain" description="Methyltransferase type 11" evidence="1">
    <location>
        <begin position="82"/>
        <end position="131"/>
    </location>
</feature>
<dbReference type="SUPFAM" id="SSF53335">
    <property type="entry name" value="S-adenosyl-L-methionine-dependent methyltransferases"/>
    <property type="match status" value="1"/>
</dbReference>
<dbReference type="EMBL" id="FQZQ01000002">
    <property type="protein sequence ID" value="SHI63075.1"/>
    <property type="molecule type" value="Genomic_DNA"/>
</dbReference>
<dbReference type="GO" id="GO:0032259">
    <property type="term" value="P:methylation"/>
    <property type="evidence" value="ECO:0007669"/>
    <property type="project" value="UniProtKB-KW"/>
</dbReference>
<dbReference type="STRING" id="1470563.SAMN05444000_102120"/>
<reference evidence="3" key="1">
    <citation type="submission" date="2016-11" db="EMBL/GenBank/DDBJ databases">
        <authorList>
            <person name="Varghese N."/>
            <person name="Submissions S."/>
        </authorList>
    </citation>
    <scope>NUCLEOTIDE SEQUENCE [LARGE SCALE GENOMIC DNA]</scope>
    <source>
        <strain evidence="3">DSM 100564</strain>
    </source>
</reference>
<keyword evidence="2" id="KW-0489">Methyltransferase</keyword>
<evidence type="ECO:0000313" key="2">
    <source>
        <dbReference type="EMBL" id="SHI63075.1"/>
    </source>
</evidence>
<gene>
    <name evidence="2" type="ORF">SAMN05444000_102120</name>
</gene>
<keyword evidence="2" id="KW-0808">Transferase</keyword>
<dbReference type="OrthoDB" id="9800231at2"/>
<evidence type="ECO:0000313" key="3">
    <source>
        <dbReference type="Proteomes" id="UP000183982"/>
    </source>
</evidence>
<dbReference type="GO" id="GO:0008757">
    <property type="term" value="F:S-adenosylmethionine-dependent methyltransferase activity"/>
    <property type="evidence" value="ECO:0007669"/>
    <property type="project" value="InterPro"/>
</dbReference>
<sequence length="246" mass="27273">MHLDVQDLRNFYYRSTLGRAAQRAVRNEMLELWPEAKGQTVVGYGFAVPLLRPYLAEARRVIGLMPAPQGVMPWPAGMANVSVLSEETIWPLETGRVDRLVMMHGLETCERPADLLDEAFRALGPGGRALFVVPHRAGMWASSDKTPFGYGRPYTTGQLEAQLRKHGFMPERHRTTLFQPPSHKRFWRKTGQFWESIGKTVSPVMAGGVLMVEASKRVHAPTGPGLRDAVKKPLGVLAPKPGVAPV</sequence>
<organism evidence="2 3">
    <name type="scientific">Shimia gijangensis</name>
    <dbReference type="NCBI Taxonomy" id="1470563"/>
    <lineage>
        <taxon>Bacteria</taxon>
        <taxon>Pseudomonadati</taxon>
        <taxon>Pseudomonadota</taxon>
        <taxon>Alphaproteobacteria</taxon>
        <taxon>Rhodobacterales</taxon>
        <taxon>Roseobacteraceae</taxon>
    </lineage>
</organism>
<dbReference type="InterPro" id="IPR029063">
    <property type="entry name" value="SAM-dependent_MTases_sf"/>
</dbReference>
<evidence type="ECO:0000259" key="1">
    <source>
        <dbReference type="Pfam" id="PF08241"/>
    </source>
</evidence>
<keyword evidence="3" id="KW-1185">Reference proteome</keyword>
<dbReference type="AlphaFoldDB" id="A0A1M6CPQ2"/>
<dbReference type="InterPro" id="IPR013216">
    <property type="entry name" value="Methyltransf_11"/>
</dbReference>
<proteinExistence type="predicted"/>
<dbReference type="RefSeq" id="WP_073248924.1">
    <property type="nucleotide sequence ID" value="NZ_FQZQ01000002.1"/>
</dbReference>
<protein>
    <submittedName>
        <fullName evidence="2">Methyltransferase domain-containing protein</fullName>
    </submittedName>
</protein>
<name>A0A1M6CPQ2_9RHOB</name>
<dbReference type="Gene3D" id="3.40.50.150">
    <property type="entry name" value="Vaccinia Virus protein VP39"/>
    <property type="match status" value="1"/>
</dbReference>
<accession>A0A1M6CPQ2</accession>
<dbReference type="Proteomes" id="UP000183982">
    <property type="component" value="Unassembled WGS sequence"/>
</dbReference>